<keyword evidence="1" id="KW-1185">Reference proteome</keyword>
<evidence type="ECO:0000313" key="2">
    <source>
        <dbReference type="WBParaSite" id="nRc.2.0.1.t47384-RA"/>
    </source>
</evidence>
<dbReference type="AlphaFoldDB" id="A0A915L8L6"/>
<organism evidence="1 2">
    <name type="scientific">Romanomermis culicivorax</name>
    <name type="common">Nematode worm</name>
    <dbReference type="NCBI Taxonomy" id="13658"/>
    <lineage>
        <taxon>Eukaryota</taxon>
        <taxon>Metazoa</taxon>
        <taxon>Ecdysozoa</taxon>
        <taxon>Nematoda</taxon>
        <taxon>Enoplea</taxon>
        <taxon>Dorylaimia</taxon>
        <taxon>Mermithida</taxon>
        <taxon>Mermithoidea</taxon>
        <taxon>Mermithidae</taxon>
        <taxon>Romanomermis</taxon>
    </lineage>
</organism>
<reference evidence="2" key="1">
    <citation type="submission" date="2022-11" db="UniProtKB">
        <authorList>
            <consortium name="WormBaseParasite"/>
        </authorList>
    </citation>
    <scope>IDENTIFICATION</scope>
</reference>
<accession>A0A915L8L6</accession>
<proteinExistence type="predicted"/>
<dbReference type="Proteomes" id="UP000887565">
    <property type="component" value="Unplaced"/>
</dbReference>
<protein>
    <submittedName>
        <fullName evidence="2">Uncharacterized protein</fullName>
    </submittedName>
</protein>
<evidence type="ECO:0000313" key="1">
    <source>
        <dbReference type="Proteomes" id="UP000887565"/>
    </source>
</evidence>
<dbReference type="WBParaSite" id="nRc.2.0.1.t47384-RA">
    <property type="protein sequence ID" value="nRc.2.0.1.t47384-RA"/>
    <property type="gene ID" value="nRc.2.0.1.g47384"/>
</dbReference>
<name>A0A915L8L6_ROMCU</name>
<sequence>MTILIATVVGFIVARTSRFDDFRRFNVRALSFRPFFLLFLKHQTIQEHNGFELHEKLVVKSSMMTSGSPRKMKHSVTAVSLFLTPYELSILVFGFKTKDRKSGTAYQFIGTRE</sequence>